<keyword evidence="1" id="KW-0472">Membrane</keyword>
<dbReference type="GeneID" id="2906773"/>
<organism evidence="3 5">
    <name type="scientific">Yarrowia lipolytica</name>
    <name type="common">Candida lipolytica</name>
    <dbReference type="NCBI Taxonomy" id="4952"/>
    <lineage>
        <taxon>Eukaryota</taxon>
        <taxon>Fungi</taxon>
        <taxon>Dikarya</taxon>
        <taxon>Ascomycota</taxon>
        <taxon>Saccharomycotina</taxon>
        <taxon>Dipodascomycetes</taxon>
        <taxon>Dipodascales</taxon>
        <taxon>Dipodascales incertae sedis</taxon>
        <taxon>Yarrowia</taxon>
    </lineage>
</organism>
<dbReference type="VEuPathDB" id="FungiDB:YALI1_B13699g"/>
<dbReference type="RefSeq" id="XP_500707.1">
    <property type="nucleotide sequence ID" value="XM_500707.1"/>
</dbReference>
<reference evidence="3 5" key="1">
    <citation type="journal article" date="2016" name="PLoS ONE">
        <title>Sequence Assembly of Yarrowia lipolytica Strain W29/CLIB89 Shows Transposable Element Diversity.</title>
        <authorList>
            <person name="Magnan C."/>
            <person name="Yu J."/>
            <person name="Chang I."/>
            <person name="Jahn E."/>
            <person name="Kanomata Y."/>
            <person name="Wu J."/>
            <person name="Zeller M."/>
            <person name="Oakes M."/>
            <person name="Baldi P."/>
            <person name="Sandmeyer S."/>
        </authorList>
    </citation>
    <scope>NUCLEOTIDE SEQUENCE [LARGE SCALE GENOMIC DNA]</scope>
    <source>
        <strain evidence="3">CLIB89</strain>
        <strain evidence="5">CLIB89(W29)</strain>
    </source>
</reference>
<dbReference type="EMBL" id="KZ858951">
    <property type="protein sequence ID" value="RDW28607.1"/>
    <property type="molecule type" value="Genomic_DNA"/>
</dbReference>
<dbReference type="eggNOG" id="ENOG502QQNB">
    <property type="taxonomic scope" value="Eukaryota"/>
</dbReference>
<sequence length="419" mass="47833">MDSTTQTNTGTGKVAVQPPTAFIKPIEKVSEPVYDTFGNEFTPPDYSIKDILDAIPQECYKRSYVKSYSYVARDCFFIAVFAYMAYAYLPLIPSASGRAVAWAMYSIVQGLFGTGLWVLAHECGHSAFSDSNTVNNVTGWVLHSSMLVPYYAWKLTHSMHHKSTGHLTRDMVFVPKDRKEFMENRGAHDWSELAEDAPLMTLYGLITQQVFGWPLYLLSNVTGQKYPKLNKWAVNHFNPNAPLFEKKDWFNIWISNVGIGITMSVIAYSINRWGLASVTLYYLIPYLWVNHWLVAITYLQHTDPTLPHYHADQWNFTRGAAATIDREFGFIGSFCFHDIIETHVLHHYVSRIPFYNARIATEKIKKVMGKHYRHDDTNFIKSLYTVARTCQFVEGKEGIQMFRNVNGVGVAPDGLPSKK</sequence>
<evidence type="ECO:0000313" key="5">
    <source>
        <dbReference type="Proteomes" id="UP000182444"/>
    </source>
</evidence>
<name>A0A1H6PR24_YARLL</name>
<accession>A0A1H6PR24</accession>
<proteinExistence type="predicted"/>
<dbReference type="InterPro" id="IPR005804">
    <property type="entry name" value="FA_desaturase_dom"/>
</dbReference>
<feature type="transmembrane region" description="Helical" evidence="1">
    <location>
        <begin position="70"/>
        <end position="89"/>
    </location>
</feature>
<evidence type="ECO:0000313" key="4">
    <source>
        <dbReference type="EMBL" id="RDW28607.1"/>
    </source>
</evidence>
<evidence type="ECO:0000313" key="3">
    <source>
        <dbReference type="EMBL" id="AOW01493.1"/>
    </source>
</evidence>
<gene>
    <name evidence="4" type="ORF">B0I71DRAFT_127044</name>
    <name evidence="3" type="ORF">YALI1_B13699g</name>
</gene>
<feature type="transmembrane region" description="Helical" evidence="1">
    <location>
        <begin position="280"/>
        <end position="299"/>
    </location>
</feature>
<dbReference type="GO" id="GO:0016491">
    <property type="term" value="F:oxidoreductase activity"/>
    <property type="evidence" value="ECO:0007669"/>
    <property type="project" value="InterPro"/>
</dbReference>
<protein>
    <submittedName>
        <fullName evidence="4">Fatty acid desaturase-domain-containing protein</fullName>
    </submittedName>
</protein>
<reference evidence="4 6" key="2">
    <citation type="submission" date="2018-07" db="EMBL/GenBank/DDBJ databases">
        <title>Draft Genome Assemblies for Five Robust Yarrowia lipolytica Strains Exhibiting High Lipid Production and Pentose Sugar Utilization and Sugar Alcohol Secretion from Undetoxified Lignocellulosic Biomass Hydrolysates.</title>
        <authorList>
            <consortium name="DOE Joint Genome Institute"/>
            <person name="Walker C."/>
            <person name="Ryu S."/>
            <person name="Na H."/>
            <person name="Zane M."/>
            <person name="LaButti K."/>
            <person name="Lipzen A."/>
            <person name="Haridas S."/>
            <person name="Barry K."/>
            <person name="Grigoriev I.V."/>
            <person name="Quarterman J."/>
            <person name="Slininger P."/>
            <person name="Dien B."/>
            <person name="Trinh C.T."/>
        </authorList>
    </citation>
    <scope>NUCLEOTIDE SEQUENCE [LARGE SCALE GENOMIC DNA]</scope>
    <source>
        <strain evidence="4 6">YB392</strain>
    </source>
</reference>
<evidence type="ECO:0000259" key="2">
    <source>
        <dbReference type="Pfam" id="PF00487"/>
    </source>
</evidence>
<keyword evidence="1" id="KW-0812">Transmembrane</keyword>
<feature type="domain" description="Fatty acid desaturase" evidence="2">
    <location>
        <begin position="102"/>
        <end position="374"/>
    </location>
</feature>
<dbReference type="OrthoDB" id="1461976at2759"/>
<dbReference type="GO" id="GO:0006629">
    <property type="term" value="P:lipid metabolic process"/>
    <property type="evidence" value="ECO:0007669"/>
    <property type="project" value="InterPro"/>
</dbReference>
<dbReference type="KEGG" id="yli:2906773"/>
<evidence type="ECO:0000256" key="1">
    <source>
        <dbReference type="SAM" id="Phobius"/>
    </source>
</evidence>
<dbReference type="PANTHER" id="PTHR32100">
    <property type="entry name" value="OMEGA-6 FATTY ACID DESATURASE, CHLOROPLASTIC"/>
    <property type="match status" value="1"/>
</dbReference>
<dbReference type="VEuPathDB" id="FungiDB:YALI0_B10153g"/>
<feature type="transmembrane region" description="Helical" evidence="1">
    <location>
        <begin position="249"/>
        <end position="268"/>
    </location>
</feature>
<dbReference type="Proteomes" id="UP000256601">
    <property type="component" value="Unassembled WGS sequence"/>
</dbReference>
<dbReference type="Proteomes" id="UP000182444">
    <property type="component" value="Chromosome 1B"/>
</dbReference>
<feature type="transmembrane region" description="Helical" evidence="1">
    <location>
        <begin position="101"/>
        <end position="120"/>
    </location>
</feature>
<dbReference type="Pfam" id="PF00487">
    <property type="entry name" value="FA_desaturase"/>
    <property type="match status" value="1"/>
</dbReference>
<keyword evidence="1" id="KW-1133">Transmembrane helix</keyword>
<dbReference type="CDD" id="cd03507">
    <property type="entry name" value="Delta12-FADS-like"/>
    <property type="match status" value="1"/>
</dbReference>
<dbReference type="OMA" id="FYLFHNY"/>
<evidence type="ECO:0000313" key="6">
    <source>
        <dbReference type="Proteomes" id="UP000256601"/>
    </source>
</evidence>
<dbReference type="EMBL" id="CP017554">
    <property type="protein sequence ID" value="AOW01493.1"/>
    <property type="molecule type" value="Genomic_DNA"/>
</dbReference>
<dbReference type="AlphaFoldDB" id="A0A1H6PR24"/>
<dbReference type="InterPro" id="IPR012171">
    <property type="entry name" value="Fatty_acid_desaturase"/>
</dbReference>